<dbReference type="Proteomes" id="UP001576774">
    <property type="component" value="Unassembled WGS sequence"/>
</dbReference>
<name>A0ABV4X5L9_9CYAN</name>
<reference evidence="1 2" key="1">
    <citation type="submission" date="2024-09" db="EMBL/GenBank/DDBJ databases">
        <title>Floridaenema gen nov. (Aerosakkonemataceae, Aerosakkonematales ord. nov., Cyanobacteria) from benthic tropical and subtropical fresh waters, with the description of four new species.</title>
        <authorList>
            <person name="Moretto J.A."/>
            <person name="Berthold D.E."/>
            <person name="Lefler F.W."/>
            <person name="Huang I.-S."/>
            <person name="Laughinghouse H. IV."/>
        </authorList>
    </citation>
    <scope>NUCLEOTIDE SEQUENCE [LARGE SCALE GENOMIC DNA]</scope>
    <source>
        <strain evidence="1 2">BLCC-F46</strain>
    </source>
</reference>
<gene>
    <name evidence="1" type="ORF">ACE1CC_12170</name>
</gene>
<comment type="caution">
    <text evidence="1">The sequence shown here is derived from an EMBL/GenBank/DDBJ whole genome shotgun (WGS) entry which is preliminary data.</text>
</comment>
<protein>
    <submittedName>
        <fullName evidence="1">Uncharacterized protein</fullName>
    </submittedName>
</protein>
<sequence>MFRTHSFDNAVSEIESDEFSRQSNRQGKNIGAAQEEIWQFFLNLVKSTAPELVLTEFENLFINPSFSSNSEIEKALKLIVLSQNEQEFRNTLKRCIYILLNTWIYSRKYQYAPSLIAKLSVVHLSYRGSCKFLRSLRSWVINFIKSPDYQEVKLFAAKFDRQATENWKYRYTYFLLTPQYLNSDNSLEQRQAARRLSQQLQDKYKFDLAMYTAHSHTTPSWNDKVKNPTTLGDEALRLIKKVLANPGFFNHVNLANIFLNQTQQLTYNYFKKSLINYLIFSLESAGLVESVKTHLTQKLEDLYEHENQQVLRNGLILRTSNRVIEYLTIGKDNKPSDLFGLIASQGNALSLGILILKLLLISPPSRTYFELCIAKLIDYYGSHSEQDCQWVINFLEVSKIILTLYTENVKYSLVNMERENLACQTMINENGYRIFCQSHGDGNLTQF</sequence>
<keyword evidence="2" id="KW-1185">Reference proteome</keyword>
<proteinExistence type="predicted"/>
<evidence type="ECO:0000313" key="2">
    <source>
        <dbReference type="Proteomes" id="UP001576774"/>
    </source>
</evidence>
<dbReference type="EMBL" id="JBHFNQ010000094">
    <property type="protein sequence ID" value="MFB2877601.1"/>
    <property type="molecule type" value="Genomic_DNA"/>
</dbReference>
<evidence type="ECO:0000313" key="1">
    <source>
        <dbReference type="EMBL" id="MFB2877601.1"/>
    </source>
</evidence>
<organism evidence="1 2">
    <name type="scientific">Floridaenema aerugineum BLCC-F46</name>
    <dbReference type="NCBI Taxonomy" id="3153654"/>
    <lineage>
        <taxon>Bacteria</taxon>
        <taxon>Bacillati</taxon>
        <taxon>Cyanobacteriota</taxon>
        <taxon>Cyanophyceae</taxon>
        <taxon>Oscillatoriophycideae</taxon>
        <taxon>Aerosakkonematales</taxon>
        <taxon>Aerosakkonemataceae</taxon>
        <taxon>Floridanema</taxon>
        <taxon>Floridanema aerugineum</taxon>
    </lineage>
</organism>
<accession>A0ABV4X5L9</accession>